<keyword evidence="1" id="KW-0808">Transferase</keyword>
<keyword evidence="1" id="KW-0687">Ribonucleoprotein</keyword>
<dbReference type="InterPro" id="IPR029063">
    <property type="entry name" value="SAM-dependent_MTases_sf"/>
</dbReference>
<dbReference type="Pfam" id="PF06325">
    <property type="entry name" value="PrmA"/>
    <property type="match status" value="1"/>
</dbReference>
<protein>
    <submittedName>
        <fullName evidence="1">50S ribosomal protein L11 methyltransferase</fullName>
    </submittedName>
</protein>
<keyword evidence="1" id="KW-0489">Methyltransferase</keyword>
<name>A0ABT0TT82_9HELI</name>
<comment type="caution">
    <text evidence="1">The sequence shown here is derived from an EMBL/GenBank/DDBJ whole genome shotgun (WGS) entry which is preliminary data.</text>
</comment>
<proteinExistence type="predicted"/>
<reference evidence="1" key="1">
    <citation type="submission" date="2022-06" db="EMBL/GenBank/DDBJ databases">
        <title>Helicobacter colisuis sp. nov.</title>
        <authorList>
            <person name="Papic B."/>
            <person name="Gruntar I."/>
        </authorList>
    </citation>
    <scope>NUCLEOTIDE SEQUENCE</scope>
    <source>
        <strain evidence="1">11154-15</strain>
    </source>
</reference>
<dbReference type="GO" id="GO:0005840">
    <property type="term" value="C:ribosome"/>
    <property type="evidence" value="ECO:0007669"/>
    <property type="project" value="UniProtKB-KW"/>
</dbReference>
<dbReference type="EMBL" id="JAMOKX010000002">
    <property type="protein sequence ID" value="MCL9819143.1"/>
    <property type="molecule type" value="Genomic_DNA"/>
</dbReference>
<dbReference type="Proteomes" id="UP001057522">
    <property type="component" value="Unassembled WGS sequence"/>
</dbReference>
<dbReference type="GO" id="GO:0032259">
    <property type="term" value="P:methylation"/>
    <property type="evidence" value="ECO:0007669"/>
    <property type="project" value="UniProtKB-KW"/>
</dbReference>
<sequence>MITFSFGRNWKRFIEYVANEQILNRAINSLRKYFGEDFDFSDKVFLDIGCGSGLFSVAALQLGCKRVISLDVDINSIEATKMVGEKFKPQNKENWQIFEGSILDSWLVDKLKKELDNQNIILYSWGVLHHTGNLKLAMQNAMNILSSGGGGDKYAYIALYNKTEASSWWLNKKMYYNQTNIVMKIFMVCFYTLFLTFEDIRKGRGWNMYDKDRGMYKITDVIDWLGGLPYEPIANDEVIEIWEKDGFLCLKNTPTRYYKPIYPKSKIYRLFVYLKVVGLGCNEFLFKKNDK</sequence>
<gene>
    <name evidence="1" type="ORF">NCR95_03005</name>
</gene>
<dbReference type="Gene3D" id="3.40.50.150">
    <property type="entry name" value="Vaccinia Virus protein VP39"/>
    <property type="match status" value="1"/>
</dbReference>
<evidence type="ECO:0000313" key="2">
    <source>
        <dbReference type="Proteomes" id="UP001057522"/>
    </source>
</evidence>
<accession>A0ABT0TT82</accession>
<evidence type="ECO:0000313" key="1">
    <source>
        <dbReference type="EMBL" id="MCL9819143.1"/>
    </source>
</evidence>
<dbReference type="GO" id="GO:0008168">
    <property type="term" value="F:methyltransferase activity"/>
    <property type="evidence" value="ECO:0007669"/>
    <property type="project" value="UniProtKB-KW"/>
</dbReference>
<organism evidence="1 2">
    <name type="scientific">Helicobacter colisuis</name>
    <dbReference type="NCBI Taxonomy" id="2949739"/>
    <lineage>
        <taxon>Bacteria</taxon>
        <taxon>Pseudomonadati</taxon>
        <taxon>Campylobacterota</taxon>
        <taxon>Epsilonproteobacteria</taxon>
        <taxon>Campylobacterales</taxon>
        <taxon>Helicobacteraceae</taxon>
        <taxon>Helicobacter</taxon>
    </lineage>
</organism>
<keyword evidence="1" id="KW-0689">Ribosomal protein</keyword>
<dbReference type="CDD" id="cd02440">
    <property type="entry name" value="AdoMet_MTases"/>
    <property type="match status" value="1"/>
</dbReference>
<keyword evidence="2" id="KW-1185">Reference proteome</keyword>
<dbReference type="SUPFAM" id="SSF53335">
    <property type="entry name" value="S-adenosyl-L-methionine-dependent methyltransferases"/>
    <property type="match status" value="1"/>
</dbReference>
<dbReference type="RefSeq" id="WP_250603746.1">
    <property type="nucleotide sequence ID" value="NZ_JAMOKX010000002.1"/>
</dbReference>